<organism evidence="6 7">
    <name type="scientific">Bosea thiooxidans</name>
    <dbReference type="NCBI Taxonomy" id="53254"/>
    <lineage>
        <taxon>Bacteria</taxon>
        <taxon>Pseudomonadati</taxon>
        <taxon>Pseudomonadota</taxon>
        <taxon>Alphaproteobacteria</taxon>
        <taxon>Hyphomicrobiales</taxon>
        <taxon>Boseaceae</taxon>
        <taxon>Bosea</taxon>
    </lineage>
</organism>
<dbReference type="InterPro" id="IPR051020">
    <property type="entry name" value="ALDH-related_metabolic_enz"/>
</dbReference>
<dbReference type="SUPFAM" id="SSF53720">
    <property type="entry name" value="ALDH-like"/>
    <property type="match status" value="1"/>
</dbReference>
<proteinExistence type="inferred from homology"/>
<dbReference type="RefSeq" id="WP_244555608.1">
    <property type="nucleotide sequence ID" value="NZ_FUYX01000008.1"/>
</dbReference>
<evidence type="ECO:0000259" key="5">
    <source>
        <dbReference type="Pfam" id="PF00171"/>
    </source>
</evidence>
<dbReference type="InterPro" id="IPR029510">
    <property type="entry name" value="Ald_DH_CS_GLU"/>
</dbReference>
<dbReference type="PROSITE" id="PS00070">
    <property type="entry name" value="ALDEHYDE_DEHYDR_CYS"/>
    <property type="match status" value="1"/>
</dbReference>
<evidence type="ECO:0000313" key="7">
    <source>
        <dbReference type="Proteomes" id="UP000190130"/>
    </source>
</evidence>
<dbReference type="Gene3D" id="3.40.605.10">
    <property type="entry name" value="Aldehyde Dehydrogenase, Chain A, domain 1"/>
    <property type="match status" value="1"/>
</dbReference>
<dbReference type="Pfam" id="PF00171">
    <property type="entry name" value="Aldedh"/>
    <property type="match status" value="1"/>
</dbReference>
<dbReference type="GO" id="GO:0008911">
    <property type="term" value="F:lactaldehyde dehydrogenase (NAD+) activity"/>
    <property type="evidence" value="ECO:0007669"/>
    <property type="project" value="TreeGrafter"/>
</dbReference>
<dbReference type="PANTHER" id="PTHR42991">
    <property type="entry name" value="ALDEHYDE DEHYDROGENASE"/>
    <property type="match status" value="1"/>
</dbReference>
<evidence type="ECO:0000313" key="6">
    <source>
        <dbReference type="EMBL" id="SKB94395.1"/>
    </source>
</evidence>
<sequence>MTITLARPARAPAAAMVEVRSPFDGSLVGRVRQADEIGVAEALRQARKAWSSFRFSTPAQRKNLLHRLAARLGEEAEAMARIICAEVGKTIAEARNEVRRAGNTLRLSGDAVTVLHGEVLPTAIVPGAPDKQAVITHEPAGVLGAITPFNYPLNLLCHKLGPAIAAGNAVVAKPSPKAPLAAQRLAELAAEIGFPPGLFGIVHGGADVAAMIASGDIDLLSFTGGPAAGLALKNASGLLRCLMELGGNDPLIVMPDADLDRAAEVATGHRFEIAGQSCAAVKRLYLHDDIREAMIARIEARIAAVRTGDPADEATVMGTVIDEPAAAEVERRVRLAVADGARIVAGGSRDGTLFTPTLLDAVPAQAELVRTETFGPVLAVRRFDDPDAVIAEVNAGAYGLQAGLFTNDHALVKRVSRRLRVGGVMINEGPDFRAENVPFGGIKSSGLGREGIHMTLREMSETKVVID</sequence>
<dbReference type="PROSITE" id="PS00687">
    <property type="entry name" value="ALDEHYDE_DEHYDR_GLU"/>
    <property type="match status" value="1"/>
</dbReference>
<reference evidence="6 7" key="1">
    <citation type="submission" date="2017-02" db="EMBL/GenBank/DDBJ databases">
        <authorList>
            <person name="Peterson S.W."/>
        </authorList>
    </citation>
    <scope>NUCLEOTIDE SEQUENCE [LARGE SCALE GENOMIC DNA]</scope>
    <source>
        <strain evidence="6 7">DSM 9653</strain>
    </source>
</reference>
<keyword evidence="2 4" id="KW-0560">Oxidoreductase</keyword>
<dbReference type="InterPro" id="IPR016161">
    <property type="entry name" value="Ald_DH/histidinol_DH"/>
</dbReference>
<dbReference type="InterPro" id="IPR016160">
    <property type="entry name" value="Ald_DH_CS_CYS"/>
</dbReference>
<evidence type="ECO:0000256" key="2">
    <source>
        <dbReference type="ARBA" id="ARBA00023002"/>
    </source>
</evidence>
<feature type="domain" description="Aldehyde dehydrogenase" evidence="5">
    <location>
        <begin position="15"/>
        <end position="465"/>
    </location>
</feature>
<comment type="similarity">
    <text evidence="1 4">Belongs to the aldehyde dehydrogenase family.</text>
</comment>
<dbReference type="AlphaFoldDB" id="A0A1T5FE23"/>
<feature type="active site" evidence="3">
    <location>
        <position position="244"/>
    </location>
</feature>
<dbReference type="InterPro" id="IPR015590">
    <property type="entry name" value="Aldehyde_DH_dom"/>
</dbReference>
<protein>
    <submittedName>
        <fullName evidence="6">Acyl-CoA reductase</fullName>
    </submittedName>
</protein>
<gene>
    <name evidence="6" type="ORF">SAMN05660750_03174</name>
</gene>
<name>A0A1T5FE23_9HYPH</name>
<evidence type="ECO:0000256" key="1">
    <source>
        <dbReference type="ARBA" id="ARBA00009986"/>
    </source>
</evidence>
<evidence type="ECO:0000256" key="4">
    <source>
        <dbReference type="RuleBase" id="RU003345"/>
    </source>
</evidence>
<dbReference type="Gene3D" id="3.40.309.10">
    <property type="entry name" value="Aldehyde Dehydrogenase, Chain A, domain 2"/>
    <property type="match status" value="1"/>
</dbReference>
<dbReference type="InterPro" id="IPR016163">
    <property type="entry name" value="Ald_DH_C"/>
</dbReference>
<dbReference type="EMBL" id="FUYX01000008">
    <property type="protein sequence ID" value="SKB94395.1"/>
    <property type="molecule type" value="Genomic_DNA"/>
</dbReference>
<accession>A0A1T5FE23</accession>
<evidence type="ECO:0000256" key="3">
    <source>
        <dbReference type="PROSITE-ProRule" id="PRU10007"/>
    </source>
</evidence>
<dbReference type="InterPro" id="IPR016162">
    <property type="entry name" value="Ald_DH_N"/>
</dbReference>
<dbReference type="Proteomes" id="UP000190130">
    <property type="component" value="Unassembled WGS sequence"/>
</dbReference>
<dbReference type="PANTHER" id="PTHR42991:SF1">
    <property type="entry name" value="ALDEHYDE DEHYDROGENASE"/>
    <property type="match status" value="1"/>
</dbReference>